<evidence type="ECO:0000256" key="1">
    <source>
        <dbReference type="SAM" id="MobiDB-lite"/>
    </source>
</evidence>
<evidence type="ECO:0000313" key="3">
    <source>
        <dbReference type="Proteomes" id="UP001150942"/>
    </source>
</evidence>
<sequence>MTYKRIPKVGTAPLTLEAHRSKMGLRRLLSMQRTLALKWQLATQGLAILERPTKLVMEKELKQMLAQNNGQGVSRSTSTEGEGQSPSDGSIDFASFEFREDPTISQALSDFDKAISGRMSLETDAVADDLERRPFPERCSDTANRFAQQQAWIWGGDCLARFPGSAEF</sequence>
<protein>
    <submittedName>
        <fullName evidence="2">Fungal-specific transcription factor domain-containing protein</fullName>
    </submittedName>
</protein>
<reference evidence="2" key="1">
    <citation type="submission" date="2022-11" db="EMBL/GenBank/DDBJ databases">
        <authorList>
            <person name="Petersen C."/>
        </authorList>
    </citation>
    <scope>NUCLEOTIDE SEQUENCE</scope>
    <source>
        <strain evidence="2">IBT 20477</strain>
    </source>
</reference>
<evidence type="ECO:0000313" key="2">
    <source>
        <dbReference type="EMBL" id="KAJ5203434.1"/>
    </source>
</evidence>
<organism evidence="2 3">
    <name type="scientific">Penicillium cf. viridicatum</name>
    <dbReference type="NCBI Taxonomy" id="2972119"/>
    <lineage>
        <taxon>Eukaryota</taxon>
        <taxon>Fungi</taxon>
        <taxon>Dikarya</taxon>
        <taxon>Ascomycota</taxon>
        <taxon>Pezizomycotina</taxon>
        <taxon>Eurotiomycetes</taxon>
        <taxon>Eurotiomycetidae</taxon>
        <taxon>Eurotiales</taxon>
        <taxon>Aspergillaceae</taxon>
        <taxon>Penicillium</taxon>
    </lineage>
</organism>
<comment type="caution">
    <text evidence="2">The sequence shown here is derived from an EMBL/GenBank/DDBJ whole genome shotgun (WGS) entry which is preliminary data.</text>
</comment>
<dbReference type="AlphaFoldDB" id="A0A9W9SZ38"/>
<accession>A0A9W9SZ38</accession>
<keyword evidence="3" id="KW-1185">Reference proteome</keyword>
<gene>
    <name evidence="2" type="ORF">N7449_005513</name>
</gene>
<dbReference type="Proteomes" id="UP001150942">
    <property type="component" value="Unassembled WGS sequence"/>
</dbReference>
<feature type="region of interest" description="Disordered" evidence="1">
    <location>
        <begin position="66"/>
        <end position="92"/>
    </location>
</feature>
<dbReference type="OrthoDB" id="3266505at2759"/>
<dbReference type="EMBL" id="JAPQKQ010000003">
    <property type="protein sequence ID" value="KAJ5203434.1"/>
    <property type="molecule type" value="Genomic_DNA"/>
</dbReference>
<proteinExistence type="predicted"/>
<feature type="compositionally biased region" description="Polar residues" evidence="1">
    <location>
        <begin position="66"/>
        <end position="88"/>
    </location>
</feature>
<name>A0A9W9SZ38_9EURO</name>
<reference evidence="2" key="2">
    <citation type="journal article" date="2023" name="IMA Fungus">
        <title>Comparative genomic study of the Penicillium genus elucidates a diverse pangenome and 15 lateral gene transfer events.</title>
        <authorList>
            <person name="Petersen C."/>
            <person name="Sorensen T."/>
            <person name="Nielsen M.R."/>
            <person name="Sondergaard T.E."/>
            <person name="Sorensen J.L."/>
            <person name="Fitzpatrick D.A."/>
            <person name="Frisvad J.C."/>
            <person name="Nielsen K.L."/>
        </authorList>
    </citation>
    <scope>NUCLEOTIDE SEQUENCE</scope>
    <source>
        <strain evidence="2">IBT 20477</strain>
    </source>
</reference>